<feature type="transmembrane region" description="Helical" evidence="2">
    <location>
        <begin position="6"/>
        <end position="25"/>
    </location>
</feature>
<comment type="caution">
    <text evidence="4">The sequence shown here is derived from an EMBL/GenBank/DDBJ whole genome shotgun (WGS) entry which is preliminary data.</text>
</comment>
<organism evidence="4 5">
    <name type="scientific">Nocardia acididurans</name>
    <dbReference type="NCBI Taxonomy" id="2802282"/>
    <lineage>
        <taxon>Bacteria</taxon>
        <taxon>Bacillati</taxon>
        <taxon>Actinomycetota</taxon>
        <taxon>Actinomycetes</taxon>
        <taxon>Mycobacteriales</taxon>
        <taxon>Nocardiaceae</taxon>
        <taxon>Nocardia</taxon>
    </lineage>
</organism>
<protein>
    <submittedName>
        <fullName evidence="4">Arabinosyltransferase C-terminal domain-containing protein</fullName>
    </submittedName>
</protein>
<dbReference type="InterPro" id="IPR032731">
    <property type="entry name" value="Arabino_trans_C"/>
</dbReference>
<gene>
    <name evidence="4" type="ORF">JK358_03050</name>
</gene>
<evidence type="ECO:0000256" key="2">
    <source>
        <dbReference type="SAM" id="Phobius"/>
    </source>
</evidence>
<keyword evidence="5" id="KW-1185">Reference proteome</keyword>
<keyword evidence="2" id="KW-0472">Membrane</keyword>
<dbReference type="Pfam" id="PF14896">
    <property type="entry name" value="Arabino_trans_C"/>
    <property type="match status" value="1"/>
</dbReference>
<keyword evidence="2" id="KW-0812">Transmembrane</keyword>
<reference evidence="4 5" key="1">
    <citation type="submission" date="2021-01" db="EMBL/GenBank/DDBJ databases">
        <title>WGS of actinomycetes isolated from Thailand.</title>
        <authorList>
            <person name="Thawai C."/>
        </authorList>
    </citation>
    <scope>NUCLEOTIDE SEQUENCE [LARGE SCALE GENOMIC DNA]</scope>
    <source>
        <strain evidence="4 5">LPG 2</strain>
    </source>
</reference>
<accession>A0ABS1LY90</accession>
<dbReference type="EMBL" id="JAERRJ010000001">
    <property type="protein sequence ID" value="MBL1073368.1"/>
    <property type="molecule type" value="Genomic_DNA"/>
</dbReference>
<feature type="region of interest" description="Disordered" evidence="1">
    <location>
        <begin position="167"/>
        <end position="196"/>
    </location>
</feature>
<evidence type="ECO:0000259" key="3">
    <source>
        <dbReference type="Pfam" id="PF14896"/>
    </source>
</evidence>
<name>A0ABS1LY90_9NOCA</name>
<dbReference type="InterPro" id="IPR042486">
    <property type="entry name" value="Arabino_trans_C_2"/>
</dbReference>
<feature type="transmembrane region" description="Helical" evidence="2">
    <location>
        <begin position="37"/>
        <end position="55"/>
    </location>
</feature>
<dbReference type="Proteomes" id="UP000602198">
    <property type="component" value="Unassembled WGS sequence"/>
</dbReference>
<feature type="domain" description="Arabinosyltransferase C-terminal" evidence="3">
    <location>
        <begin position="82"/>
        <end position="468"/>
    </location>
</feature>
<keyword evidence="2" id="KW-1133">Transmembrane helix</keyword>
<proteinExistence type="predicted"/>
<evidence type="ECO:0000313" key="4">
    <source>
        <dbReference type="EMBL" id="MBL1073368.1"/>
    </source>
</evidence>
<evidence type="ECO:0000313" key="5">
    <source>
        <dbReference type="Proteomes" id="UP000602198"/>
    </source>
</evidence>
<dbReference type="Gene3D" id="2.60.120.940">
    <property type="entry name" value="EmbC, C-terminal domain, subdomain 2"/>
    <property type="match status" value="1"/>
</dbReference>
<sequence>MVRGRLILGWVVIALPVLAASALALKVVLGDGSSKKAVLLAALGVIGSAVMWVLLRNNGRGLTLLAAMPLTVVAAFMVVLEVASMAKGAVEQYPAYSLARSNFDAVGGKTCGLASDVLVESNVNGFNLQPIIDPANPPSDPLAGANPIGFSPNGVPEKLDADAVEVKPGTGNTATQTVGPAFEEGQNAGTGGGFGAEGVNGSTVKLPFGLDPATTPVMGSWQDGVQQPAELTSSWYELPARSADKPLIVFSIAGRVMSFDQVGNMTYGQDLFLQYGKRTPDGTVDFLGQYRPLDVGPFPSWRNARVPVDQIPADADAVRIYARDPILIGDQWLAVTPPRMPVLQSLDSYIGHTQPVLLDWAVGLQFPCQQPFLHNDGVAQAPNYRILPDRPLATSSTNTWQAQENGGPLGLSEMLASSQTIPTYLKNDWARDWGSLEKYTQYYSDAKPAQLQTSTQTRSGWWTPGKMRVF</sequence>
<evidence type="ECO:0000256" key="1">
    <source>
        <dbReference type="SAM" id="MobiDB-lite"/>
    </source>
</evidence>
<feature type="transmembrane region" description="Helical" evidence="2">
    <location>
        <begin position="61"/>
        <end position="80"/>
    </location>
</feature>